<name>A0A4V6AML3_9FLAO</name>
<dbReference type="PANTHER" id="PTHR35866:SF1">
    <property type="entry name" value="YKGJ FAMILY CYSTEINE CLUSTER PROTEIN"/>
    <property type="match status" value="1"/>
</dbReference>
<keyword evidence="2" id="KW-1185">Reference proteome</keyword>
<dbReference type="OrthoDB" id="665764at2"/>
<dbReference type="PANTHER" id="PTHR35866">
    <property type="entry name" value="PUTATIVE-RELATED"/>
    <property type="match status" value="1"/>
</dbReference>
<dbReference type="EMBL" id="SWMU01000002">
    <property type="protein sequence ID" value="TKS56805.1"/>
    <property type="molecule type" value="Genomic_DNA"/>
</dbReference>
<gene>
    <name evidence="1" type="ORF">FCN74_07205</name>
</gene>
<comment type="caution">
    <text evidence="1">The sequence shown here is derived from an EMBL/GenBank/DDBJ whole genome shotgun (WGS) entry which is preliminary data.</text>
</comment>
<organism evidence="1 2">
    <name type="scientific">Mesohalobacter halotolerans</name>
    <dbReference type="NCBI Taxonomy" id="1883405"/>
    <lineage>
        <taxon>Bacteria</taxon>
        <taxon>Pseudomonadati</taxon>
        <taxon>Bacteroidota</taxon>
        <taxon>Flavobacteriia</taxon>
        <taxon>Flavobacteriales</taxon>
        <taxon>Flavobacteriaceae</taxon>
        <taxon>Mesohalobacter</taxon>
    </lineage>
</organism>
<reference evidence="1 2" key="1">
    <citation type="submission" date="2019-04" db="EMBL/GenBank/DDBJ databases">
        <title>Psychroflexus halotolerans sp. nov., isolated from a marine solar saltern.</title>
        <authorList>
            <person name="Feng X."/>
        </authorList>
    </citation>
    <scope>NUCLEOTIDE SEQUENCE [LARGE SCALE GENOMIC DNA]</scope>
    <source>
        <strain evidence="1 2">WDS2C27</strain>
    </source>
</reference>
<dbReference type="RefSeq" id="WP_138931907.1">
    <property type="nucleotide sequence ID" value="NZ_SWMU01000002.1"/>
</dbReference>
<evidence type="ECO:0000313" key="1">
    <source>
        <dbReference type="EMBL" id="TKS56805.1"/>
    </source>
</evidence>
<dbReference type="AlphaFoldDB" id="A0A4V6AML3"/>
<evidence type="ECO:0000313" key="2">
    <source>
        <dbReference type="Proteomes" id="UP000306552"/>
    </source>
</evidence>
<sequence>MKEQIKQLPSKAASERQSHKALFKKLKGKPPKNLDHIMNDLHEETFERINCLDCANCCKTTSPIFTDRDIKRISKFLKLKPREFEDQYLKKDGDDDMVLQSSPCPFLFKDNTCMIYKVRPKACAEYPHTNRKKFYQIRNLTLKNMSICPAAFEIVERLKTII</sequence>
<dbReference type="InterPro" id="IPR005358">
    <property type="entry name" value="Puta_zinc/iron-chelating_dom"/>
</dbReference>
<accession>A0A4V6AML3</accession>
<dbReference type="Proteomes" id="UP000306552">
    <property type="component" value="Unassembled WGS sequence"/>
</dbReference>
<protein>
    <submittedName>
        <fullName evidence="1">YkgJ family cysteine cluster protein</fullName>
    </submittedName>
</protein>
<proteinExistence type="predicted"/>
<dbReference type="Pfam" id="PF03692">
    <property type="entry name" value="CxxCxxCC"/>
    <property type="match status" value="1"/>
</dbReference>